<keyword evidence="3 14" id="KW-0285">Flavoprotein</keyword>
<dbReference type="InterPro" id="IPR015865">
    <property type="entry name" value="Riboflavin_kinase_bac/euk"/>
</dbReference>
<dbReference type="UniPathway" id="UPA00277">
    <property type="reaction ID" value="UER00407"/>
</dbReference>
<evidence type="ECO:0000256" key="3">
    <source>
        <dbReference type="ARBA" id="ARBA00022630"/>
    </source>
</evidence>
<dbReference type="AlphaFoldDB" id="A0A3G8YB34"/>
<dbReference type="GO" id="GO:0009231">
    <property type="term" value="P:riboflavin biosynthetic process"/>
    <property type="evidence" value="ECO:0007669"/>
    <property type="project" value="InterPro"/>
</dbReference>
<evidence type="ECO:0000256" key="5">
    <source>
        <dbReference type="ARBA" id="ARBA00022679"/>
    </source>
</evidence>
<evidence type="ECO:0000256" key="14">
    <source>
        <dbReference type="PIRNR" id="PIRNR004491"/>
    </source>
</evidence>
<dbReference type="InterPro" id="IPR023465">
    <property type="entry name" value="Riboflavin_kinase_dom_sf"/>
</dbReference>
<evidence type="ECO:0000256" key="12">
    <source>
        <dbReference type="ARBA" id="ARBA00047880"/>
    </source>
</evidence>
<dbReference type="InterPro" id="IPR002606">
    <property type="entry name" value="Riboflavin_kinase_bac"/>
</dbReference>
<evidence type="ECO:0000256" key="4">
    <source>
        <dbReference type="ARBA" id="ARBA00022643"/>
    </source>
</evidence>
<dbReference type="OrthoDB" id="9803667at2"/>
<dbReference type="Proteomes" id="UP000276417">
    <property type="component" value="Chromosome 1"/>
</dbReference>
<dbReference type="GO" id="GO:0009398">
    <property type="term" value="P:FMN biosynthetic process"/>
    <property type="evidence" value="ECO:0007669"/>
    <property type="project" value="UniProtKB-UniRule"/>
</dbReference>
<dbReference type="SMART" id="SM00904">
    <property type="entry name" value="Flavokinase"/>
    <property type="match status" value="1"/>
</dbReference>
<dbReference type="EMBL" id="CP034183">
    <property type="protein sequence ID" value="AZI41417.1"/>
    <property type="molecule type" value="Genomic_DNA"/>
</dbReference>
<proteinExistence type="inferred from homology"/>
<dbReference type="CDD" id="cd02064">
    <property type="entry name" value="FAD_synthetase_N"/>
    <property type="match status" value="1"/>
</dbReference>
<evidence type="ECO:0000313" key="16">
    <source>
        <dbReference type="EMBL" id="AZI41417.1"/>
    </source>
</evidence>
<sequence>MTNLKTYLSPSQRPDTETVVAVGSFDGLHLGHQALLARLKERARHYHVPSVVYTFDPPTRVFTQGVEFLSTLPEKLELLSRYGIDEVIAVPFTAEFAARPKTDFLDDLRSLRPRSIVVGEDFYFGKGREGSTEDLRQVSRDVIALPMHSLGGEDIKSTRIREFLRSGNVESAQRFLGRRYSAQGVVVQGDQLGRTIGFPTANVQVAGGKALPRGVFAVRVQVESGGTSQTYSGMANIGSRPTVSGLTLRFEVNLLDFESDLYGKELQVKFFHFIRAEQKFGGLDELKAQLKRDQDATRELLKDS</sequence>
<dbReference type="GO" id="GO:0005524">
    <property type="term" value="F:ATP binding"/>
    <property type="evidence" value="ECO:0007669"/>
    <property type="project" value="UniProtKB-UniRule"/>
</dbReference>
<dbReference type="UniPathway" id="UPA00276">
    <property type="reaction ID" value="UER00406"/>
</dbReference>
<dbReference type="Pfam" id="PF01687">
    <property type="entry name" value="Flavokinase"/>
    <property type="match status" value="1"/>
</dbReference>
<dbReference type="Pfam" id="PF06574">
    <property type="entry name" value="FAD_syn"/>
    <property type="match status" value="1"/>
</dbReference>
<dbReference type="FunFam" id="2.40.30.30:FF:000003">
    <property type="entry name" value="Riboflavin biosynthesis protein"/>
    <property type="match status" value="1"/>
</dbReference>
<dbReference type="InterPro" id="IPR023468">
    <property type="entry name" value="Riboflavin_kinase"/>
</dbReference>
<dbReference type="GO" id="GO:0003919">
    <property type="term" value="F:FMN adenylyltransferase activity"/>
    <property type="evidence" value="ECO:0007669"/>
    <property type="project" value="UniProtKB-UniRule"/>
</dbReference>
<gene>
    <name evidence="16" type="ORF">EHF33_00495</name>
</gene>
<dbReference type="SUPFAM" id="SSF82114">
    <property type="entry name" value="Riboflavin kinase-like"/>
    <property type="match status" value="1"/>
</dbReference>
<keyword evidence="7 14" id="KW-0547">Nucleotide-binding</keyword>
<accession>A0A3G8YB34</accession>
<dbReference type="SUPFAM" id="SSF52374">
    <property type="entry name" value="Nucleotidylyl transferase"/>
    <property type="match status" value="1"/>
</dbReference>
<dbReference type="RefSeq" id="WP_124867131.1">
    <property type="nucleotide sequence ID" value="NZ_CP034183.1"/>
</dbReference>
<evidence type="ECO:0000256" key="10">
    <source>
        <dbReference type="ARBA" id="ARBA00022840"/>
    </source>
</evidence>
<evidence type="ECO:0000256" key="8">
    <source>
        <dbReference type="ARBA" id="ARBA00022777"/>
    </source>
</evidence>
<dbReference type="EC" id="2.7.7.2" evidence="14"/>
<evidence type="ECO:0000259" key="15">
    <source>
        <dbReference type="SMART" id="SM00904"/>
    </source>
</evidence>
<dbReference type="PIRSF" id="PIRSF004491">
    <property type="entry name" value="FAD_Synth"/>
    <property type="match status" value="1"/>
</dbReference>
<dbReference type="InterPro" id="IPR014729">
    <property type="entry name" value="Rossmann-like_a/b/a_fold"/>
</dbReference>
<dbReference type="KEGG" id="dph:EHF33_00495"/>
<dbReference type="Gene3D" id="3.40.50.620">
    <property type="entry name" value="HUPs"/>
    <property type="match status" value="1"/>
</dbReference>
<evidence type="ECO:0000313" key="17">
    <source>
        <dbReference type="Proteomes" id="UP000276417"/>
    </source>
</evidence>
<evidence type="ECO:0000256" key="2">
    <source>
        <dbReference type="ARBA" id="ARBA00005201"/>
    </source>
</evidence>
<evidence type="ECO:0000256" key="1">
    <source>
        <dbReference type="ARBA" id="ARBA00004726"/>
    </source>
</evidence>
<dbReference type="GO" id="GO:0006747">
    <property type="term" value="P:FAD biosynthetic process"/>
    <property type="evidence" value="ECO:0007669"/>
    <property type="project" value="UniProtKB-UniRule"/>
</dbReference>
<protein>
    <recommendedName>
        <fullName evidence="14">Riboflavin biosynthesis protein</fullName>
    </recommendedName>
    <domain>
        <recommendedName>
            <fullName evidence="14">Riboflavin kinase</fullName>
            <ecNumber evidence="14">2.7.1.26</ecNumber>
        </recommendedName>
        <alternativeName>
            <fullName evidence="14">Flavokinase</fullName>
        </alternativeName>
    </domain>
    <domain>
        <recommendedName>
            <fullName evidence="14">FMN adenylyltransferase</fullName>
            <ecNumber evidence="14">2.7.7.2</ecNumber>
        </recommendedName>
        <alternativeName>
            <fullName evidence="14">FAD pyrophosphorylase</fullName>
        </alternativeName>
        <alternativeName>
            <fullName evidence="14">FAD synthase</fullName>
        </alternativeName>
    </domain>
</protein>
<evidence type="ECO:0000256" key="9">
    <source>
        <dbReference type="ARBA" id="ARBA00022827"/>
    </source>
</evidence>
<dbReference type="InterPro" id="IPR015864">
    <property type="entry name" value="FAD_synthase"/>
</dbReference>
<dbReference type="EC" id="2.7.1.26" evidence="14"/>
<reference evidence="16 17" key="1">
    <citation type="submission" date="2018-11" db="EMBL/GenBank/DDBJ databases">
        <title>Deinococcus shelandsis sp. nov., isolated from South Shetland Islands soil of Antarctica.</title>
        <authorList>
            <person name="Tian J."/>
        </authorList>
    </citation>
    <scope>NUCLEOTIDE SEQUENCE [LARGE SCALE GENOMIC DNA]</scope>
    <source>
        <strain evidence="16 17">S14-83T</strain>
    </source>
</reference>
<dbReference type="PANTHER" id="PTHR22749:SF6">
    <property type="entry name" value="RIBOFLAVIN KINASE"/>
    <property type="match status" value="1"/>
</dbReference>
<evidence type="ECO:0000256" key="13">
    <source>
        <dbReference type="ARBA" id="ARBA00049494"/>
    </source>
</evidence>
<evidence type="ECO:0000256" key="6">
    <source>
        <dbReference type="ARBA" id="ARBA00022695"/>
    </source>
</evidence>
<dbReference type="Gene3D" id="2.40.30.30">
    <property type="entry name" value="Riboflavin kinase-like"/>
    <property type="match status" value="1"/>
</dbReference>
<comment type="pathway">
    <text evidence="1 14">Cofactor biosynthesis; FAD biosynthesis; FAD from FMN: step 1/1.</text>
</comment>
<dbReference type="PANTHER" id="PTHR22749">
    <property type="entry name" value="RIBOFLAVIN KINASE/FMN ADENYLYLTRANSFERASE"/>
    <property type="match status" value="1"/>
</dbReference>
<evidence type="ECO:0000256" key="11">
    <source>
        <dbReference type="ARBA" id="ARBA00023268"/>
    </source>
</evidence>
<name>A0A3G8YB34_9DEIO</name>
<comment type="similarity">
    <text evidence="14">Belongs to the ribF family.</text>
</comment>
<keyword evidence="6 14" id="KW-0548">Nucleotidyltransferase</keyword>
<keyword evidence="4 14" id="KW-0288">FMN</keyword>
<feature type="domain" description="Riboflavin kinase" evidence="15">
    <location>
        <begin position="175"/>
        <end position="302"/>
    </location>
</feature>
<dbReference type="NCBIfam" id="TIGR00083">
    <property type="entry name" value="ribF"/>
    <property type="match status" value="1"/>
</dbReference>
<keyword evidence="9 14" id="KW-0274">FAD</keyword>
<dbReference type="GO" id="GO:0008531">
    <property type="term" value="F:riboflavin kinase activity"/>
    <property type="evidence" value="ECO:0007669"/>
    <property type="project" value="UniProtKB-UniRule"/>
</dbReference>
<comment type="catalytic activity">
    <reaction evidence="13 14">
        <text>FMN + ATP + H(+) = FAD + diphosphate</text>
        <dbReference type="Rhea" id="RHEA:17237"/>
        <dbReference type="ChEBI" id="CHEBI:15378"/>
        <dbReference type="ChEBI" id="CHEBI:30616"/>
        <dbReference type="ChEBI" id="CHEBI:33019"/>
        <dbReference type="ChEBI" id="CHEBI:57692"/>
        <dbReference type="ChEBI" id="CHEBI:58210"/>
        <dbReference type="EC" id="2.7.7.2"/>
    </reaction>
</comment>
<organism evidence="16 17">
    <name type="scientific">Deinococcus psychrotolerans</name>
    <dbReference type="NCBI Taxonomy" id="2489213"/>
    <lineage>
        <taxon>Bacteria</taxon>
        <taxon>Thermotogati</taxon>
        <taxon>Deinococcota</taxon>
        <taxon>Deinococci</taxon>
        <taxon>Deinococcales</taxon>
        <taxon>Deinococcaceae</taxon>
        <taxon>Deinococcus</taxon>
    </lineage>
</organism>
<keyword evidence="11" id="KW-0511">Multifunctional enzyme</keyword>
<dbReference type="NCBIfam" id="NF004160">
    <property type="entry name" value="PRK05627.1-3"/>
    <property type="match status" value="1"/>
</dbReference>
<comment type="catalytic activity">
    <reaction evidence="12 14">
        <text>riboflavin + ATP = FMN + ADP + H(+)</text>
        <dbReference type="Rhea" id="RHEA:14357"/>
        <dbReference type="ChEBI" id="CHEBI:15378"/>
        <dbReference type="ChEBI" id="CHEBI:30616"/>
        <dbReference type="ChEBI" id="CHEBI:57986"/>
        <dbReference type="ChEBI" id="CHEBI:58210"/>
        <dbReference type="ChEBI" id="CHEBI:456216"/>
        <dbReference type="EC" id="2.7.1.26"/>
    </reaction>
</comment>
<keyword evidence="5 14" id="KW-0808">Transferase</keyword>
<keyword evidence="8 14" id="KW-0418">Kinase</keyword>
<evidence type="ECO:0000256" key="7">
    <source>
        <dbReference type="ARBA" id="ARBA00022741"/>
    </source>
</evidence>
<keyword evidence="17" id="KW-1185">Reference proteome</keyword>
<comment type="pathway">
    <text evidence="2 14">Cofactor biosynthesis; FMN biosynthesis; FMN from riboflavin (ATP route): step 1/1.</text>
</comment>
<keyword evidence="10 14" id="KW-0067">ATP-binding</keyword>